<dbReference type="OrthoDB" id="1077678at2759"/>
<dbReference type="Gramene" id="OE9A089674T1">
    <property type="protein sequence ID" value="OE9A089674C1"/>
    <property type="gene ID" value="OE9A089674"/>
</dbReference>
<feature type="region of interest" description="Disordered" evidence="1">
    <location>
        <begin position="256"/>
        <end position="287"/>
    </location>
</feature>
<protein>
    <submittedName>
        <fullName evidence="2">Uncharacterized protein</fullName>
    </submittedName>
</protein>
<organism evidence="2 3">
    <name type="scientific">Olea europaea subsp. europaea</name>
    <dbReference type="NCBI Taxonomy" id="158383"/>
    <lineage>
        <taxon>Eukaryota</taxon>
        <taxon>Viridiplantae</taxon>
        <taxon>Streptophyta</taxon>
        <taxon>Embryophyta</taxon>
        <taxon>Tracheophyta</taxon>
        <taxon>Spermatophyta</taxon>
        <taxon>Magnoliopsida</taxon>
        <taxon>eudicotyledons</taxon>
        <taxon>Gunneridae</taxon>
        <taxon>Pentapetalae</taxon>
        <taxon>asterids</taxon>
        <taxon>lamiids</taxon>
        <taxon>Lamiales</taxon>
        <taxon>Oleaceae</taxon>
        <taxon>Oleeae</taxon>
        <taxon>Olea</taxon>
    </lineage>
</organism>
<sequence length="287" mass="31414">MRDAKMKNEKDVSYTIHEFSMAMQIWAYEIVPELSKRFDQQLHVHATLRPTKVERDLPYITSLVPFPDRPVQVLDDFSKSVVRPQFHKAAPASGENDGSAMGNDHDDESSVGVEDDETSASDDRQTLEGNGDDGSTADKSRGSSCDTSNETGAGDTEDDEDASGWLSGALPIPLSASSTSGRQGTRGGPIVTRMDVEGMLLDQHIFIEMRLRTVKLEIIQHVTNEFARLRDFISTLVPPSGGTSTSATAHIVNEPNIWDDPYEDPGEIIPTLPSDDNEEAPSTHDVT</sequence>
<accession>A0A8S0QAH4</accession>
<dbReference type="AlphaFoldDB" id="A0A8S0QAH4"/>
<name>A0A8S0QAH4_OLEEU</name>
<evidence type="ECO:0000256" key="1">
    <source>
        <dbReference type="SAM" id="MobiDB-lite"/>
    </source>
</evidence>
<comment type="caution">
    <text evidence="2">The sequence shown here is derived from an EMBL/GenBank/DDBJ whole genome shotgun (WGS) entry which is preliminary data.</text>
</comment>
<feature type="compositionally biased region" description="Acidic residues" evidence="1">
    <location>
        <begin position="105"/>
        <end position="120"/>
    </location>
</feature>
<keyword evidence="3" id="KW-1185">Reference proteome</keyword>
<dbReference type="Proteomes" id="UP000594638">
    <property type="component" value="Unassembled WGS sequence"/>
</dbReference>
<proteinExistence type="predicted"/>
<gene>
    <name evidence="2" type="ORF">OLEA9_A089674</name>
</gene>
<evidence type="ECO:0000313" key="3">
    <source>
        <dbReference type="Proteomes" id="UP000594638"/>
    </source>
</evidence>
<evidence type="ECO:0000313" key="2">
    <source>
        <dbReference type="EMBL" id="CAA2963256.1"/>
    </source>
</evidence>
<feature type="region of interest" description="Disordered" evidence="1">
    <location>
        <begin position="87"/>
        <end position="190"/>
    </location>
</feature>
<reference evidence="2 3" key="1">
    <citation type="submission" date="2019-12" db="EMBL/GenBank/DDBJ databases">
        <authorList>
            <person name="Alioto T."/>
            <person name="Alioto T."/>
            <person name="Gomez Garrido J."/>
        </authorList>
    </citation>
    <scope>NUCLEOTIDE SEQUENCE [LARGE SCALE GENOMIC DNA]</scope>
</reference>
<dbReference type="EMBL" id="CACTIH010001808">
    <property type="protein sequence ID" value="CAA2963256.1"/>
    <property type="molecule type" value="Genomic_DNA"/>
</dbReference>